<gene>
    <name evidence="11" type="ORF">HIM_06269</name>
</gene>
<evidence type="ECO:0000256" key="6">
    <source>
        <dbReference type="ARBA" id="ARBA00022827"/>
    </source>
</evidence>
<dbReference type="InterPro" id="IPR050346">
    <property type="entry name" value="FMO-like"/>
</dbReference>
<evidence type="ECO:0000313" key="12">
    <source>
        <dbReference type="Proteomes" id="UP000054481"/>
    </source>
</evidence>
<evidence type="ECO:0000256" key="3">
    <source>
        <dbReference type="ARBA" id="ARBA00007588"/>
    </source>
</evidence>
<evidence type="ECO:0000256" key="5">
    <source>
        <dbReference type="ARBA" id="ARBA00022630"/>
    </source>
</evidence>
<dbReference type="InterPro" id="IPR025700">
    <property type="entry name" value="Lys/Orn_oxygenase"/>
</dbReference>
<comment type="catalytic activity">
    <reaction evidence="10">
        <text>L-ornithine + NADH + O2 = N(5)-hydroxy-L-ornithine + NAD(+) + H2O</text>
        <dbReference type="Rhea" id="RHEA:41512"/>
        <dbReference type="ChEBI" id="CHEBI:15377"/>
        <dbReference type="ChEBI" id="CHEBI:15379"/>
        <dbReference type="ChEBI" id="CHEBI:46911"/>
        <dbReference type="ChEBI" id="CHEBI:57540"/>
        <dbReference type="ChEBI" id="CHEBI:57945"/>
        <dbReference type="ChEBI" id="CHEBI:78275"/>
        <dbReference type="EC" id="1.14.13.196"/>
    </reaction>
</comment>
<protein>
    <recommendedName>
        <fullName evidence="4">L-ornithine N(5)-monooxygenase [NAD(P)H]</fullName>
        <ecNumber evidence="4">1.14.13.196</ecNumber>
    </recommendedName>
</protein>
<dbReference type="Gene3D" id="3.50.50.60">
    <property type="entry name" value="FAD/NAD(P)-binding domain"/>
    <property type="match status" value="1"/>
</dbReference>
<organism evidence="11 12">
    <name type="scientific">Hirsutella minnesotensis 3608</name>
    <dbReference type="NCBI Taxonomy" id="1043627"/>
    <lineage>
        <taxon>Eukaryota</taxon>
        <taxon>Fungi</taxon>
        <taxon>Dikarya</taxon>
        <taxon>Ascomycota</taxon>
        <taxon>Pezizomycotina</taxon>
        <taxon>Sordariomycetes</taxon>
        <taxon>Hypocreomycetidae</taxon>
        <taxon>Hypocreales</taxon>
        <taxon>Ophiocordycipitaceae</taxon>
        <taxon>Hirsutella</taxon>
    </lineage>
</organism>
<dbReference type="InterPro" id="IPR036188">
    <property type="entry name" value="FAD/NAD-bd_sf"/>
</dbReference>
<evidence type="ECO:0000313" key="11">
    <source>
        <dbReference type="EMBL" id="KJZ74263.1"/>
    </source>
</evidence>
<dbReference type="Proteomes" id="UP000054481">
    <property type="component" value="Unassembled WGS sequence"/>
</dbReference>
<keyword evidence="7" id="KW-0521">NADP</keyword>
<evidence type="ECO:0000256" key="2">
    <source>
        <dbReference type="ARBA" id="ARBA00004924"/>
    </source>
</evidence>
<dbReference type="PANTHER" id="PTHR23023">
    <property type="entry name" value="DIMETHYLANILINE MONOOXYGENASE"/>
    <property type="match status" value="1"/>
</dbReference>
<comment type="cofactor">
    <cofactor evidence="1">
        <name>FAD</name>
        <dbReference type="ChEBI" id="CHEBI:57692"/>
    </cofactor>
</comment>
<evidence type="ECO:0000256" key="4">
    <source>
        <dbReference type="ARBA" id="ARBA00012881"/>
    </source>
</evidence>
<comment type="catalytic activity">
    <reaction evidence="9">
        <text>L-ornithine + NADPH + O2 = N(5)-hydroxy-L-ornithine + NADP(+) + H2O</text>
        <dbReference type="Rhea" id="RHEA:41508"/>
        <dbReference type="ChEBI" id="CHEBI:15377"/>
        <dbReference type="ChEBI" id="CHEBI:15379"/>
        <dbReference type="ChEBI" id="CHEBI:46911"/>
        <dbReference type="ChEBI" id="CHEBI:57783"/>
        <dbReference type="ChEBI" id="CHEBI:58349"/>
        <dbReference type="ChEBI" id="CHEBI:78275"/>
        <dbReference type="EC" id="1.14.13.196"/>
    </reaction>
</comment>
<evidence type="ECO:0000256" key="9">
    <source>
        <dbReference type="ARBA" id="ARBA00047598"/>
    </source>
</evidence>
<comment type="similarity">
    <text evidence="3">Belongs to the lysine N(6)-hydroxylase/L-ornithine N(5)-oxygenase family.</text>
</comment>
<dbReference type="GO" id="GO:0016491">
    <property type="term" value="F:oxidoreductase activity"/>
    <property type="evidence" value="ECO:0007669"/>
    <property type="project" value="UniProtKB-KW"/>
</dbReference>
<evidence type="ECO:0000256" key="10">
    <source>
        <dbReference type="ARBA" id="ARBA00049248"/>
    </source>
</evidence>
<dbReference type="EC" id="1.14.13.196" evidence="4"/>
<dbReference type="OrthoDB" id="2915840at2759"/>
<reference evidence="11 12" key="1">
    <citation type="journal article" date="2014" name="Genome Biol. Evol.">
        <title>Comparative genomics and transcriptomics analyses reveal divergent lifestyle features of nematode endoparasitic fungus Hirsutella minnesotensis.</title>
        <authorList>
            <person name="Lai Y."/>
            <person name="Liu K."/>
            <person name="Zhang X."/>
            <person name="Zhang X."/>
            <person name="Li K."/>
            <person name="Wang N."/>
            <person name="Shu C."/>
            <person name="Wu Y."/>
            <person name="Wang C."/>
            <person name="Bushley K.E."/>
            <person name="Xiang M."/>
            <person name="Liu X."/>
        </authorList>
    </citation>
    <scope>NUCLEOTIDE SEQUENCE [LARGE SCALE GENOMIC DNA]</scope>
    <source>
        <strain evidence="11 12">3608</strain>
    </source>
</reference>
<keyword evidence="5" id="KW-0285">Flavoprotein</keyword>
<keyword evidence="8" id="KW-0560">Oxidoreductase</keyword>
<dbReference type="AlphaFoldDB" id="A0A0F7ZU53"/>
<dbReference type="Pfam" id="PF13434">
    <property type="entry name" value="Lys_Orn_oxgnase"/>
    <property type="match status" value="1"/>
</dbReference>
<dbReference type="EMBL" id="KQ030527">
    <property type="protein sequence ID" value="KJZ74263.1"/>
    <property type="molecule type" value="Genomic_DNA"/>
</dbReference>
<proteinExistence type="inferred from homology"/>
<evidence type="ECO:0000256" key="1">
    <source>
        <dbReference type="ARBA" id="ARBA00001974"/>
    </source>
</evidence>
<name>A0A0F7ZU53_9HYPO</name>
<dbReference type="SUPFAM" id="SSF51905">
    <property type="entry name" value="FAD/NAD(P)-binding domain"/>
    <property type="match status" value="2"/>
</dbReference>
<comment type="pathway">
    <text evidence="2">Siderophore biosynthesis.</text>
</comment>
<accession>A0A0F7ZU53</accession>
<evidence type="ECO:0000256" key="8">
    <source>
        <dbReference type="ARBA" id="ARBA00023002"/>
    </source>
</evidence>
<keyword evidence="12" id="KW-1185">Reference proteome</keyword>
<evidence type="ECO:0000256" key="7">
    <source>
        <dbReference type="ARBA" id="ARBA00022857"/>
    </source>
</evidence>
<keyword evidence="6" id="KW-0274">FAD</keyword>
<sequence>MESLDCVVVGAGWYGLGAAKQYHTVRPDDSLAVFDSQSSLGGTWAAERLYPDLKSNNLLGTYEYPDFPMDSERFGVNPGQHIPGHVVHSYLKAYAENFGISGFIRYDSKVTCAEHRSSYEGGWILTVESAAQETVRIVTRRLILATGLTSEPFIPHINGQESFGGRIFHGKHFLQNRDTLETSKAVTVIGASKFSWDAVYAYAQAGVKVNWVIRPSGHGPCWMSPAHVTPFKKWLEKLANVRFLTWFSPCVWGDRDGYPGVRRFLHGTAVGRSFVNSFWSVLGNDVMNLNNYDAHPETAKLKPWIDAMYTGTSFSVLNYETDFFELVKSDKVDVYIGQVDRLTPGQVHLADGTALCCDAILAHTGWKQVPPMKFLPHGIEKELGLPHLQEQAAPTNDLANHSALLQRADEEILEQFPRLKDQPEWSNNYTPVRAPDGATAEEAASSYRGLTSYMFYRFLVPPSEAFLRSRDVAFAGMLCNFSNTLTAHLQGLWIAAYFSGLLENDPGAAVGDPEMMQKIEYETVLHNRFGKWRYPADWGNKAPSFVFDAVPYLDLLQRDLGLNPHRKQGFMAEIWSPYGAEDYRHINSEWESKFAQTKNDIC</sequence>